<proteinExistence type="inferred from homology"/>
<evidence type="ECO:0000256" key="5">
    <source>
        <dbReference type="ARBA" id="ARBA00022691"/>
    </source>
</evidence>
<comment type="similarity">
    <text evidence="13 14">Belongs to the class VI-like SAM-binding methyltransferase superfamily. CHO2 family.</text>
</comment>
<evidence type="ECO:0000256" key="4">
    <source>
        <dbReference type="ARBA" id="ARBA00022679"/>
    </source>
</evidence>
<evidence type="ECO:0000256" key="1">
    <source>
        <dbReference type="ARBA" id="ARBA00004127"/>
    </source>
</evidence>
<dbReference type="EC" id="2.1.1.17" evidence="13 14"/>
<keyword evidence="6 13" id="KW-0812">Transmembrane</keyword>
<evidence type="ECO:0000256" key="10">
    <source>
        <dbReference type="ARBA" id="ARBA00023136"/>
    </source>
</evidence>
<comment type="pathway">
    <text evidence="13 14">Phospholipid metabolism; phosphatidylcholine biosynthesis.</text>
</comment>
<dbReference type="Proteomes" id="UP000306954">
    <property type="component" value="Unassembled WGS sequence"/>
</dbReference>
<feature type="region of interest" description="Disordered" evidence="15">
    <location>
        <begin position="337"/>
        <end position="357"/>
    </location>
</feature>
<dbReference type="PIRSF" id="PIRSF000383">
    <property type="entry name" value="PEAMT"/>
    <property type="match status" value="1"/>
</dbReference>
<evidence type="ECO:0000256" key="12">
    <source>
        <dbReference type="ARBA" id="ARBA00023264"/>
    </source>
</evidence>
<evidence type="ECO:0000256" key="11">
    <source>
        <dbReference type="ARBA" id="ARBA00023209"/>
    </source>
</evidence>
<dbReference type="EMBL" id="SPOF01000012">
    <property type="protein sequence ID" value="TIB14013.1"/>
    <property type="molecule type" value="Genomic_DNA"/>
</dbReference>
<feature type="region of interest" description="Disordered" evidence="15">
    <location>
        <begin position="1"/>
        <end position="22"/>
    </location>
</feature>
<keyword evidence="3 13" id="KW-0489">Methyltransferase</keyword>
<comment type="catalytic activity">
    <reaction evidence="13 14">
        <text>a 1,2-diacyl-sn-glycero-3-phosphoethanolamine + S-adenosyl-L-methionine = a 1,2-diacyl-sn-glycero-3-phospho-N-methylethanolamine + S-adenosyl-L-homocysteine + H(+)</text>
        <dbReference type="Rhea" id="RHEA:11164"/>
        <dbReference type="ChEBI" id="CHEBI:15378"/>
        <dbReference type="ChEBI" id="CHEBI:57856"/>
        <dbReference type="ChEBI" id="CHEBI:59789"/>
        <dbReference type="ChEBI" id="CHEBI:64573"/>
        <dbReference type="ChEBI" id="CHEBI:64612"/>
        <dbReference type="EC" id="2.1.1.17"/>
    </reaction>
</comment>
<comment type="caution">
    <text evidence="16">The sequence shown here is derived from an EMBL/GenBank/DDBJ whole genome shotgun (WGS) entry which is preliminary data.</text>
</comment>
<dbReference type="GO" id="GO:0005789">
    <property type="term" value="C:endoplasmic reticulum membrane"/>
    <property type="evidence" value="ECO:0007669"/>
    <property type="project" value="UniProtKB-SubCell"/>
</dbReference>
<feature type="transmembrane region" description="Helical" evidence="13 14">
    <location>
        <begin position="99"/>
        <end position="119"/>
    </location>
</feature>
<feature type="transmembrane region" description="Helical" evidence="13 14">
    <location>
        <begin position="528"/>
        <end position="546"/>
    </location>
</feature>
<dbReference type="HAMAP" id="MF_03217">
    <property type="entry name" value="PEMT"/>
    <property type="match status" value="1"/>
</dbReference>
<dbReference type="PANTHER" id="PTHR32138:SF0">
    <property type="entry name" value="PHOSPHATIDYLETHANOLAMINE N-METHYLTRANSFERASE"/>
    <property type="match status" value="1"/>
</dbReference>
<name>A0A4T0I762_WALIC</name>
<evidence type="ECO:0000256" key="13">
    <source>
        <dbReference type="HAMAP-Rule" id="MF_03217"/>
    </source>
</evidence>
<evidence type="ECO:0000256" key="9">
    <source>
        <dbReference type="ARBA" id="ARBA00023098"/>
    </source>
</evidence>
<keyword evidence="11 13" id="KW-0594">Phospholipid biosynthesis</keyword>
<feature type="transmembrane region" description="Helical" evidence="13 14">
    <location>
        <begin position="180"/>
        <end position="198"/>
    </location>
</feature>
<feature type="transmembrane region" description="Helical" evidence="13 14">
    <location>
        <begin position="591"/>
        <end position="618"/>
    </location>
</feature>
<feature type="transmembrane region" description="Helical" evidence="13 14">
    <location>
        <begin position="75"/>
        <end position="93"/>
    </location>
</feature>
<accession>A0A4T0I762</accession>
<dbReference type="Pfam" id="PF04191">
    <property type="entry name" value="PEMT"/>
    <property type="match status" value="2"/>
</dbReference>
<dbReference type="PROSITE" id="PS51598">
    <property type="entry name" value="SAM_CHO2"/>
    <property type="match status" value="1"/>
</dbReference>
<keyword evidence="7 13" id="KW-0256">Endoplasmic reticulum</keyword>
<dbReference type="InterPro" id="IPR016219">
    <property type="entry name" value="Phosphatid-EA_MeTrfase_fun"/>
</dbReference>
<keyword evidence="8 13" id="KW-1133">Transmembrane helix</keyword>
<comment type="subcellular location">
    <subcellularLocation>
        <location evidence="1">Endomembrane system</location>
        <topology evidence="1">Multi-pass membrane protein</topology>
    </subcellularLocation>
    <subcellularLocation>
        <location evidence="13 14">Endoplasmic reticulum membrane</location>
        <topology evidence="13 14">Multi-pass membrane protein</topology>
    </subcellularLocation>
</comment>
<dbReference type="GO" id="GO:0006656">
    <property type="term" value="P:phosphatidylcholine biosynthetic process"/>
    <property type="evidence" value="ECO:0007669"/>
    <property type="project" value="UniProtKB-UniRule"/>
</dbReference>
<keyword evidence="4 13" id="KW-0808">Transferase</keyword>
<gene>
    <name evidence="16" type="ORF">E3P90_01431</name>
</gene>
<evidence type="ECO:0000256" key="15">
    <source>
        <dbReference type="SAM" id="MobiDB-lite"/>
    </source>
</evidence>
<dbReference type="GO" id="GO:0032259">
    <property type="term" value="P:methylation"/>
    <property type="evidence" value="ECO:0007669"/>
    <property type="project" value="UniProtKB-KW"/>
</dbReference>
<dbReference type="PANTHER" id="PTHR32138">
    <property type="entry name" value="PHOSPHATIDYLETHANOLAMINE N-METHYLTRANSFERASE"/>
    <property type="match status" value="1"/>
</dbReference>
<evidence type="ECO:0000256" key="6">
    <source>
        <dbReference type="ARBA" id="ARBA00022692"/>
    </source>
</evidence>
<evidence type="ECO:0000256" key="7">
    <source>
        <dbReference type="ARBA" id="ARBA00022824"/>
    </source>
</evidence>
<evidence type="ECO:0000256" key="2">
    <source>
        <dbReference type="ARBA" id="ARBA00022516"/>
    </source>
</evidence>
<evidence type="ECO:0000256" key="14">
    <source>
        <dbReference type="RuleBase" id="RU361122"/>
    </source>
</evidence>
<dbReference type="Gene3D" id="2.60.40.2840">
    <property type="match status" value="1"/>
</dbReference>
<evidence type="ECO:0000256" key="3">
    <source>
        <dbReference type="ARBA" id="ARBA00022603"/>
    </source>
</evidence>
<evidence type="ECO:0000313" key="17">
    <source>
        <dbReference type="Proteomes" id="UP000306954"/>
    </source>
</evidence>
<keyword evidence="9 13" id="KW-0443">Lipid metabolism</keyword>
<reference evidence="16 17" key="1">
    <citation type="submission" date="2019-03" db="EMBL/GenBank/DDBJ databases">
        <title>Sequencing 23 genomes of Wallemia ichthyophaga.</title>
        <authorList>
            <person name="Gostincar C."/>
        </authorList>
    </citation>
    <scope>NUCLEOTIDE SEQUENCE [LARGE SCALE GENOMIC DNA]</scope>
    <source>
        <strain evidence="16 17">EXF-8621</strain>
    </source>
</reference>
<dbReference type="GO" id="GO:0004608">
    <property type="term" value="F:phosphatidylethanolamine N-methyltransferase activity"/>
    <property type="evidence" value="ECO:0007669"/>
    <property type="project" value="UniProtKB-UniRule"/>
</dbReference>
<dbReference type="InterPro" id="IPR007318">
    <property type="entry name" value="Phopholipid_MeTrfase"/>
</dbReference>
<keyword evidence="12 13" id="KW-1208">Phospholipid metabolism</keyword>
<dbReference type="AlphaFoldDB" id="A0A4T0I762"/>
<feature type="transmembrane region" description="Helical" evidence="13 14">
    <location>
        <begin position="210"/>
        <end position="228"/>
    </location>
</feature>
<protein>
    <recommendedName>
        <fullName evidence="13 14">Phosphatidylethanolamine N-methyltransferase</fullName>
        <shortName evidence="13">PE methyltransferase</shortName>
        <shortName evidence="13 14">PEAMT</shortName>
        <shortName evidence="13">PEMT</shortName>
        <ecNumber evidence="13 14">2.1.1.17</ecNumber>
    </recommendedName>
</protein>
<keyword evidence="5 13" id="KW-0949">S-adenosyl-L-methionine</keyword>
<comment type="function">
    <text evidence="13 14">Catalyzes the first step of the methylation pathway of phosphatidylcholine biosynthesis, the SAM-dependent methylation of phosphatidylethanolamine (PE) to phosphatidylmonomethylethanolamine (PMME).</text>
</comment>
<comment type="caution">
    <text evidence="13 14">Lacks conserved residue(s) required for the propagation of feature annotation.</text>
</comment>
<organism evidence="16 17">
    <name type="scientific">Wallemia ichthyophaga</name>
    <dbReference type="NCBI Taxonomy" id="245174"/>
    <lineage>
        <taxon>Eukaryota</taxon>
        <taxon>Fungi</taxon>
        <taxon>Dikarya</taxon>
        <taxon>Basidiomycota</taxon>
        <taxon>Wallemiomycotina</taxon>
        <taxon>Wallemiomycetes</taxon>
        <taxon>Wallemiales</taxon>
        <taxon>Wallemiaceae</taxon>
        <taxon>Wallemia</taxon>
    </lineage>
</organism>
<sequence>MEPEERIESTQSTLRQRGQVEVEEDADDAINADAHTHSEEILGKTPDGTMFAVPPTADVISSLFHPKYPKTHVDILTLAILGLQVLGFALMPLSTSRVVYLYVFIFWRLSYNVGLGWVLSRQSRSQWIVNWVKQHGFLDANKRPAMRNWVENQIKTKMGPGYSFDKCPPEFNTWIFFRHAVDIILLSDFVAYVCFAWAHCRLPTGHGVLWHVLRWAAGWTMILFNLWVKIDAHRVIHDYAWYWGDTFFQQIQSLKFDGVFELAPHPMYSIGYAGFYGLSLVVGSYQVLCVSLLAHALQFGFLLWFENPHIERTYGERKPLAERVPFALREDTVHAEHAEHDAHIPPTPAATDATTDTDTDVDECVTQFDDKPTPTTKVEGYPHSPNNLHDLEHKYFSRDLIIFKNFDVFRSNDFSTALVVAYAVVGSFMPNFSYGTSLTLHISHVIAWRTFHSVGLGYLLKAQSEEKYLIKHYLKYYAHVNANEAKRSAFDSWKRVYNLSLIMVYVSFVGLALKTYTLPQQWTVGTELLKHVVGILLIILQVWCSLESHEVLGNFGWFFGNFFLEEFPSRLNYTGIYRYVNDPERSMGGAALFGISLISGSATTFALAVFSYILHWWFLSCVENPHTKKLFGSGVRTTGGAARTLTKAVKDGRRRSSSSLFNQNSLDRFDRVAKDVQGQVHRVYGETVDVVEDFLKSAKPSVDKMVQDTRVLLHQSRERLVITRVDKDLSAYDVSKYSLSLKPSISPRQPTSYHLGEPIEVEWTAPANHSRKDWIGIYRVGANTDHLVTRISSRGKWQPIHDGEFDGARPIPDRPTSHVGKSSAAAATATQEEEGQRGVVSFCSNSLPWSVGRYELRYHHAGKHNVMASCGPLELYVDKPTDGDDFESVRNTLSRCVAFALNCDPALVPASSWHHLPENTIHSYRRNTPDVDRDDDDMVIMDDEQARRIAVVIRVACSVDFTPSVVVADANLSRLAQRVLDTRRVLGIDDGEGDT</sequence>
<keyword evidence="2 13" id="KW-0444">Lipid biosynthesis</keyword>
<keyword evidence="10 13" id="KW-0472">Membrane</keyword>
<evidence type="ECO:0000313" key="16">
    <source>
        <dbReference type="EMBL" id="TIB14013.1"/>
    </source>
</evidence>
<feature type="transmembrane region" description="Helical" evidence="13 14">
    <location>
        <begin position="496"/>
        <end position="516"/>
    </location>
</feature>
<evidence type="ECO:0000256" key="8">
    <source>
        <dbReference type="ARBA" id="ARBA00022989"/>
    </source>
</evidence>
<dbReference type="UniPathway" id="UPA00753"/>